<accession>A0A7V5U1R2</accession>
<dbReference type="Gene3D" id="3.30.2070.10">
    <property type="entry name" value="Formate dehydrogenase/DMSO reductase"/>
    <property type="match status" value="1"/>
</dbReference>
<evidence type="ECO:0000256" key="2">
    <source>
        <dbReference type="ARBA" id="ARBA00022505"/>
    </source>
</evidence>
<protein>
    <submittedName>
        <fullName evidence="6">Thiosulfate reductase</fullName>
    </submittedName>
</protein>
<organism evidence="6">
    <name type="scientific">Thermodesulfatator atlanticus</name>
    <dbReference type="NCBI Taxonomy" id="501497"/>
    <lineage>
        <taxon>Bacteria</taxon>
        <taxon>Pseudomonadati</taxon>
        <taxon>Thermodesulfobacteriota</taxon>
        <taxon>Thermodesulfobacteria</taxon>
        <taxon>Thermodesulfobacteriales</taxon>
        <taxon>Thermodesulfatatoraceae</taxon>
        <taxon>Thermodesulfatator</taxon>
    </lineage>
</organism>
<keyword evidence="2" id="KW-0500">Molybdenum</keyword>
<keyword evidence="3" id="KW-0732">Signal</keyword>
<dbReference type="GO" id="GO:0016491">
    <property type="term" value="F:oxidoreductase activity"/>
    <property type="evidence" value="ECO:0007669"/>
    <property type="project" value="UniProtKB-KW"/>
</dbReference>
<reference evidence="6" key="1">
    <citation type="journal article" date="2020" name="mSystems">
        <title>Genome- and Community-Level Interaction Insights into Carbon Utilization and Element Cycling Functions of Hydrothermarchaeota in Hydrothermal Sediment.</title>
        <authorList>
            <person name="Zhou Z."/>
            <person name="Liu Y."/>
            <person name="Xu W."/>
            <person name="Pan J."/>
            <person name="Luo Z.H."/>
            <person name="Li M."/>
        </authorList>
    </citation>
    <scope>NUCLEOTIDE SEQUENCE [LARGE SCALE GENOMIC DNA]</scope>
    <source>
        <strain evidence="6">HyVt-533</strain>
    </source>
</reference>
<dbReference type="CDD" id="cd02778">
    <property type="entry name" value="MopB_CT_Thiosulfate-R-like"/>
    <property type="match status" value="1"/>
</dbReference>
<keyword evidence="1" id="KW-0408">Iron</keyword>
<keyword evidence="1" id="KW-0411">Iron-sulfur</keyword>
<dbReference type="InterPro" id="IPR006657">
    <property type="entry name" value="MoPterin_dinucl-bd_dom"/>
</dbReference>
<feature type="domain" description="Molybdopterin dinucleotide-binding" evidence="5">
    <location>
        <begin position="89"/>
        <end position="198"/>
    </location>
</feature>
<dbReference type="Proteomes" id="UP000886101">
    <property type="component" value="Unassembled WGS sequence"/>
</dbReference>
<keyword evidence="1" id="KW-0479">Metal-binding</keyword>
<dbReference type="Pfam" id="PF01568">
    <property type="entry name" value="Molydop_binding"/>
    <property type="match status" value="1"/>
</dbReference>
<dbReference type="GO" id="GO:0051539">
    <property type="term" value="F:4 iron, 4 sulfur cluster binding"/>
    <property type="evidence" value="ECO:0007669"/>
    <property type="project" value="UniProtKB-KW"/>
</dbReference>
<name>A0A7V5U1R2_9BACT</name>
<proteinExistence type="predicted"/>
<dbReference type="Gene3D" id="3.40.228.10">
    <property type="entry name" value="Dimethylsulfoxide Reductase, domain 2"/>
    <property type="match status" value="1"/>
</dbReference>
<dbReference type="AlphaFoldDB" id="A0A7V5U1R2"/>
<evidence type="ECO:0000313" key="6">
    <source>
        <dbReference type="EMBL" id="HHI96266.1"/>
    </source>
</evidence>
<keyword evidence="1" id="KW-0004">4Fe-4S</keyword>
<gene>
    <name evidence="6" type="ORF">ENJ96_00240</name>
</gene>
<sequence>RRLGLKPRYERVEDWLEAQLKPSGHSLKELKKTGLFTYPAKPYRSREELSFDTDSGKFEFYVEAFADEDLPPLPEPDFAPAPPKGYARLLYGRVPVHTFAKTMNNVWLHFEWPENHLWVNDEVAKRLGLKTGDEVILENQDGYRSERPVKVFVTPGIRPDAVYLPHGFGSRSPMLKTAYGHGVSDTFLVTHYEQDPFMGASSHRNNFVRFIKDGKVLSIPELRPVPKELPRFEIRKRV</sequence>
<dbReference type="InterPro" id="IPR009010">
    <property type="entry name" value="Asp_de-COase-like_dom_sf"/>
</dbReference>
<dbReference type="SUPFAM" id="SSF53706">
    <property type="entry name" value="Formate dehydrogenase/DMSO reductase, domains 1-3"/>
    <property type="match status" value="1"/>
</dbReference>
<dbReference type="InterPro" id="IPR050612">
    <property type="entry name" value="Prok_Mopterin_Oxidored"/>
</dbReference>
<feature type="non-terminal residue" evidence="6">
    <location>
        <position position="1"/>
    </location>
</feature>
<keyword evidence="4" id="KW-0560">Oxidoreductase</keyword>
<dbReference type="GO" id="GO:0043546">
    <property type="term" value="F:molybdopterin cofactor binding"/>
    <property type="evidence" value="ECO:0007669"/>
    <property type="project" value="InterPro"/>
</dbReference>
<evidence type="ECO:0000256" key="4">
    <source>
        <dbReference type="ARBA" id="ARBA00023002"/>
    </source>
</evidence>
<comment type="caution">
    <text evidence="6">The sequence shown here is derived from an EMBL/GenBank/DDBJ whole genome shotgun (WGS) entry which is preliminary data.</text>
</comment>
<evidence type="ECO:0000256" key="3">
    <source>
        <dbReference type="ARBA" id="ARBA00022729"/>
    </source>
</evidence>
<evidence type="ECO:0000256" key="1">
    <source>
        <dbReference type="ARBA" id="ARBA00022485"/>
    </source>
</evidence>
<dbReference type="Gene3D" id="2.40.40.20">
    <property type="match status" value="1"/>
</dbReference>
<dbReference type="PANTHER" id="PTHR43742">
    <property type="entry name" value="TRIMETHYLAMINE-N-OXIDE REDUCTASE"/>
    <property type="match status" value="1"/>
</dbReference>
<dbReference type="PANTHER" id="PTHR43742:SF9">
    <property type="entry name" value="TETRATHIONATE REDUCTASE SUBUNIT A"/>
    <property type="match status" value="1"/>
</dbReference>
<dbReference type="EMBL" id="DROK01000009">
    <property type="protein sequence ID" value="HHI96266.1"/>
    <property type="molecule type" value="Genomic_DNA"/>
</dbReference>
<dbReference type="SUPFAM" id="SSF50692">
    <property type="entry name" value="ADC-like"/>
    <property type="match status" value="1"/>
</dbReference>
<evidence type="ECO:0000259" key="5">
    <source>
        <dbReference type="Pfam" id="PF01568"/>
    </source>
</evidence>